<feature type="transmembrane region" description="Helical" evidence="1">
    <location>
        <begin position="153"/>
        <end position="176"/>
    </location>
</feature>
<evidence type="ECO:0000259" key="2">
    <source>
        <dbReference type="PROSITE" id="PS50112"/>
    </source>
</evidence>
<dbReference type="InterPro" id="IPR043128">
    <property type="entry name" value="Rev_trsase/Diguanyl_cyclase"/>
</dbReference>
<dbReference type="NCBIfam" id="TIGR00254">
    <property type="entry name" value="GGDEF"/>
    <property type="match status" value="1"/>
</dbReference>
<accession>A0A1W2CYH5</accession>
<dbReference type="STRING" id="112901.SAMN04488500_112113"/>
<dbReference type="InterPro" id="IPR052163">
    <property type="entry name" value="DGC-Regulatory_Protein"/>
</dbReference>
<evidence type="ECO:0000259" key="3">
    <source>
        <dbReference type="PROSITE" id="PS50887"/>
    </source>
</evidence>
<dbReference type="Proteomes" id="UP000192738">
    <property type="component" value="Unassembled WGS sequence"/>
</dbReference>
<dbReference type="Pfam" id="PF00990">
    <property type="entry name" value="GGDEF"/>
    <property type="match status" value="1"/>
</dbReference>
<dbReference type="Gene3D" id="3.30.450.20">
    <property type="entry name" value="PAS domain"/>
    <property type="match status" value="1"/>
</dbReference>
<dbReference type="SMART" id="SM00267">
    <property type="entry name" value="GGDEF"/>
    <property type="match status" value="1"/>
</dbReference>
<feature type="domain" description="PAS" evidence="2">
    <location>
        <begin position="223"/>
        <end position="297"/>
    </location>
</feature>
<reference evidence="4 5" key="1">
    <citation type="submission" date="2017-04" db="EMBL/GenBank/DDBJ databases">
        <authorList>
            <person name="Afonso C.L."/>
            <person name="Miller P.J."/>
            <person name="Scott M.A."/>
            <person name="Spackman E."/>
            <person name="Goraichik I."/>
            <person name="Dimitrov K.M."/>
            <person name="Suarez D.L."/>
            <person name="Swayne D.E."/>
        </authorList>
    </citation>
    <scope>NUCLEOTIDE SEQUENCE [LARGE SCALE GENOMIC DNA]</scope>
    <source>
        <strain evidence="4 5">DSM 5090</strain>
    </source>
</reference>
<dbReference type="SMART" id="SM00091">
    <property type="entry name" value="PAS"/>
    <property type="match status" value="1"/>
</dbReference>
<keyword evidence="1" id="KW-1133">Transmembrane helix</keyword>
<dbReference type="AlphaFoldDB" id="A0A1W2CYH5"/>
<dbReference type="PANTHER" id="PTHR46663:SF3">
    <property type="entry name" value="SLL0267 PROTEIN"/>
    <property type="match status" value="1"/>
</dbReference>
<feature type="transmembrane region" description="Helical" evidence="1">
    <location>
        <begin position="196"/>
        <end position="217"/>
    </location>
</feature>
<dbReference type="PROSITE" id="PS50112">
    <property type="entry name" value="PAS"/>
    <property type="match status" value="1"/>
</dbReference>
<dbReference type="NCBIfam" id="TIGR00229">
    <property type="entry name" value="sensory_box"/>
    <property type="match status" value="1"/>
</dbReference>
<dbReference type="SUPFAM" id="SSF55785">
    <property type="entry name" value="PYP-like sensor domain (PAS domain)"/>
    <property type="match status" value="1"/>
</dbReference>
<dbReference type="CDD" id="cd00130">
    <property type="entry name" value="PAS"/>
    <property type="match status" value="1"/>
</dbReference>
<name>A0A1W2CYH5_9FIRM</name>
<evidence type="ECO:0000256" key="1">
    <source>
        <dbReference type="SAM" id="Phobius"/>
    </source>
</evidence>
<feature type="transmembrane region" description="Helical" evidence="1">
    <location>
        <begin position="120"/>
        <end position="141"/>
    </location>
</feature>
<gene>
    <name evidence="4" type="ORF">SAMN04488500_112113</name>
</gene>
<dbReference type="FunFam" id="3.30.70.270:FF:000001">
    <property type="entry name" value="Diguanylate cyclase domain protein"/>
    <property type="match status" value="1"/>
</dbReference>
<protein>
    <submittedName>
        <fullName evidence="4">PAS domain S-box-containing protein/diguanylate cyclase (GGDEF) domain-containing protein</fullName>
    </submittedName>
</protein>
<dbReference type="EMBL" id="FWXI01000012">
    <property type="protein sequence ID" value="SMC90210.1"/>
    <property type="molecule type" value="Genomic_DNA"/>
</dbReference>
<dbReference type="PANTHER" id="PTHR46663">
    <property type="entry name" value="DIGUANYLATE CYCLASE DGCT-RELATED"/>
    <property type="match status" value="1"/>
</dbReference>
<dbReference type="PROSITE" id="PS50887">
    <property type="entry name" value="GGDEF"/>
    <property type="match status" value="1"/>
</dbReference>
<dbReference type="InterPro" id="IPR029787">
    <property type="entry name" value="Nucleotide_cyclase"/>
</dbReference>
<dbReference type="CDD" id="cd01949">
    <property type="entry name" value="GGDEF"/>
    <property type="match status" value="1"/>
</dbReference>
<dbReference type="Gene3D" id="3.30.70.270">
    <property type="match status" value="1"/>
</dbReference>
<feature type="transmembrane region" description="Helical" evidence="1">
    <location>
        <begin position="6"/>
        <end position="27"/>
    </location>
</feature>
<evidence type="ECO:0000313" key="5">
    <source>
        <dbReference type="Proteomes" id="UP000192738"/>
    </source>
</evidence>
<dbReference type="InterPro" id="IPR000014">
    <property type="entry name" value="PAS"/>
</dbReference>
<dbReference type="InterPro" id="IPR035965">
    <property type="entry name" value="PAS-like_dom_sf"/>
</dbReference>
<dbReference type="InterPro" id="IPR000160">
    <property type="entry name" value="GGDEF_dom"/>
</dbReference>
<dbReference type="SUPFAM" id="SSF55073">
    <property type="entry name" value="Nucleotide cyclase"/>
    <property type="match status" value="1"/>
</dbReference>
<keyword evidence="1" id="KW-0472">Membrane</keyword>
<feature type="transmembrane region" description="Helical" evidence="1">
    <location>
        <begin position="62"/>
        <end position="84"/>
    </location>
</feature>
<organism evidence="4 5">
    <name type="scientific">Sporomusa malonica</name>
    <dbReference type="NCBI Taxonomy" id="112901"/>
    <lineage>
        <taxon>Bacteria</taxon>
        <taxon>Bacillati</taxon>
        <taxon>Bacillota</taxon>
        <taxon>Negativicutes</taxon>
        <taxon>Selenomonadales</taxon>
        <taxon>Sporomusaceae</taxon>
        <taxon>Sporomusa</taxon>
    </lineage>
</organism>
<dbReference type="RefSeq" id="WP_084576601.1">
    <property type="nucleotide sequence ID" value="NZ_CP155572.1"/>
</dbReference>
<keyword evidence="1" id="KW-0812">Transmembrane</keyword>
<sequence>MVFDIRTLIILNFIVTIINAGSIAIIWHQYKDRFEGISLWLASTILHAVGLFLIAMRSEIPAFVASVIANALLLTGAVVLLMGLERFAGIKRSHRQNYFLLVIFAVAVNYYTVIDPSMTMREIIMSVFIMIIKSQGSWLLLKKVALNLRPITRITGLVLGGYVVVSLVRGILLMLFPLQTNDFFKSGFADSMAITMYIILSICLTVSIILMVTRRLLGEVQAQEEKFAAAFHSSPHGILLTKLYDGAIIEVNDGFVNLLGYKYDEAIGKRIIDLGIWISEEDRQTVIDKLSQGYEVRGAEFQFRKKSGEIMTGLFSASTLTLNNAKCILSNISDITESSQMKQQLQVMATHDYLTGLPNRRLFFDRFEYAMANAQRKKTGLVLMSLDLDNFKTINDELGHDIGDAVLVVAAARLKRVLRKVDTVARFGGDEFILLFGEINSKEEAVGLVQKILQELRQPYIIEEHRLGLTASIGVAMYPENGEEVDDLIKKSDEALYIAKKQGRNNFRFYTGFTNHE</sequence>
<feature type="transmembrane region" description="Helical" evidence="1">
    <location>
        <begin position="39"/>
        <end position="56"/>
    </location>
</feature>
<feature type="transmembrane region" description="Helical" evidence="1">
    <location>
        <begin position="96"/>
        <end position="114"/>
    </location>
</feature>
<keyword evidence="5" id="KW-1185">Reference proteome</keyword>
<dbReference type="Pfam" id="PF13426">
    <property type="entry name" value="PAS_9"/>
    <property type="match status" value="1"/>
</dbReference>
<evidence type="ECO:0000313" key="4">
    <source>
        <dbReference type="EMBL" id="SMC90210.1"/>
    </source>
</evidence>
<feature type="domain" description="GGDEF" evidence="3">
    <location>
        <begin position="379"/>
        <end position="512"/>
    </location>
</feature>
<proteinExistence type="predicted"/>